<protein>
    <submittedName>
        <fullName evidence="1">Uncharacterized protein</fullName>
    </submittedName>
</protein>
<reference evidence="1" key="1">
    <citation type="journal article" date="2023" name="Mol. Phylogenet. Evol.">
        <title>Genome-scale phylogeny and comparative genomics of the fungal order Sordariales.</title>
        <authorList>
            <person name="Hensen N."/>
            <person name="Bonometti L."/>
            <person name="Westerberg I."/>
            <person name="Brannstrom I.O."/>
            <person name="Guillou S."/>
            <person name="Cros-Aarteil S."/>
            <person name="Calhoun S."/>
            <person name="Haridas S."/>
            <person name="Kuo A."/>
            <person name="Mondo S."/>
            <person name="Pangilinan J."/>
            <person name="Riley R."/>
            <person name="LaButti K."/>
            <person name="Andreopoulos B."/>
            <person name="Lipzen A."/>
            <person name="Chen C."/>
            <person name="Yan M."/>
            <person name="Daum C."/>
            <person name="Ng V."/>
            <person name="Clum A."/>
            <person name="Steindorff A."/>
            <person name="Ohm R.A."/>
            <person name="Martin F."/>
            <person name="Silar P."/>
            <person name="Natvig D.O."/>
            <person name="Lalanne C."/>
            <person name="Gautier V."/>
            <person name="Ament-Velasquez S.L."/>
            <person name="Kruys A."/>
            <person name="Hutchinson M.I."/>
            <person name="Powell A.J."/>
            <person name="Barry K."/>
            <person name="Miller A.N."/>
            <person name="Grigoriev I.V."/>
            <person name="Debuchy R."/>
            <person name="Gladieux P."/>
            <person name="Hiltunen Thoren M."/>
            <person name="Johannesson H."/>
        </authorList>
    </citation>
    <scope>NUCLEOTIDE SEQUENCE</scope>
    <source>
        <strain evidence="1">CBS 118394</strain>
    </source>
</reference>
<proteinExistence type="predicted"/>
<dbReference type="Proteomes" id="UP001283341">
    <property type="component" value="Unassembled WGS sequence"/>
</dbReference>
<accession>A0AAE0HYH9</accession>
<evidence type="ECO:0000313" key="2">
    <source>
        <dbReference type="Proteomes" id="UP001283341"/>
    </source>
</evidence>
<comment type="caution">
    <text evidence="1">The sequence shown here is derived from an EMBL/GenBank/DDBJ whole genome shotgun (WGS) entry which is preliminary data.</text>
</comment>
<name>A0AAE0HYH9_9PEZI</name>
<sequence length="144" mass="15637">MYVQYYAVCTISAGGRRTALLILSLSVQSPHLVEAIGGGKSVPCLMAAAAQRGTRRLFRLVSLTRTPRSQIEASSLRILHVYTDSSSLHMLVVCGLPCNVPEEGQHRVREATNAYQSVGTAAWLHGSVARWDGYPSMGFLEDST</sequence>
<evidence type="ECO:0000313" key="1">
    <source>
        <dbReference type="EMBL" id="KAK3315202.1"/>
    </source>
</evidence>
<gene>
    <name evidence="1" type="ORF">B0H66DRAFT_336388</name>
</gene>
<dbReference type="EMBL" id="JAUEDM010000006">
    <property type="protein sequence ID" value="KAK3315202.1"/>
    <property type="molecule type" value="Genomic_DNA"/>
</dbReference>
<keyword evidence="2" id="KW-1185">Reference proteome</keyword>
<reference evidence="1" key="2">
    <citation type="submission" date="2023-06" db="EMBL/GenBank/DDBJ databases">
        <authorList>
            <consortium name="Lawrence Berkeley National Laboratory"/>
            <person name="Haridas S."/>
            <person name="Hensen N."/>
            <person name="Bonometti L."/>
            <person name="Westerberg I."/>
            <person name="Brannstrom I.O."/>
            <person name="Guillou S."/>
            <person name="Cros-Aarteil S."/>
            <person name="Calhoun S."/>
            <person name="Kuo A."/>
            <person name="Mondo S."/>
            <person name="Pangilinan J."/>
            <person name="Riley R."/>
            <person name="Labutti K."/>
            <person name="Andreopoulos B."/>
            <person name="Lipzen A."/>
            <person name="Chen C."/>
            <person name="Yanf M."/>
            <person name="Daum C."/>
            <person name="Ng V."/>
            <person name="Clum A."/>
            <person name="Steindorff A."/>
            <person name="Ohm R."/>
            <person name="Martin F."/>
            <person name="Silar P."/>
            <person name="Natvig D."/>
            <person name="Lalanne C."/>
            <person name="Gautier V."/>
            <person name="Ament-Velasquez S.L."/>
            <person name="Kruys A."/>
            <person name="Hutchinson M.I."/>
            <person name="Powell A.J."/>
            <person name="Barry K."/>
            <person name="Miller A.N."/>
            <person name="Grigoriev I.V."/>
            <person name="Debuchy R."/>
            <person name="Gladieux P."/>
            <person name="Thoren M.H."/>
            <person name="Johannesson H."/>
        </authorList>
    </citation>
    <scope>NUCLEOTIDE SEQUENCE</scope>
    <source>
        <strain evidence="1">CBS 118394</strain>
    </source>
</reference>
<organism evidence="1 2">
    <name type="scientific">Apodospora peruviana</name>
    <dbReference type="NCBI Taxonomy" id="516989"/>
    <lineage>
        <taxon>Eukaryota</taxon>
        <taxon>Fungi</taxon>
        <taxon>Dikarya</taxon>
        <taxon>Ascomycota</taxon>
        <taxon>Pezizomycotina</taxon>
        <taxon>Sordariomycetes</taxon>
        <taxon>Sordariomycetidae</taxon>
        <taxon>Sordariales</taxon>
        <taxon>Lasiosphaeriaceae</taxon>
        <taxon>Apodospora</taxon>
    </lineage>
</organism>
<dbReference type="AlphaFoldDB" id="A0AAE0HYH9"/>